<dbReference type="InterPro" id="IPR002938">
    <property type="entry name" value="FAD-bd"/>
</dbReference>
<evidence type="ECO:0000259" key="7">
    <source>
        <dbReference type="Pfam" id="PF01494"/>
    </source>
</evidence>
<keyword evidence="9" id="KW-1185">Reference proteome</keyword>
<dbReference type="Pfam" id="PF01494">
    <property type="entry name" value="FAD_binding_3"/>
    <property type="match status" value="1"/>
</dbReference>
<keyword evidence="3" id="KW-0274">FAD</keyword>
<dbReference type="Gene3D" id="3.50.50.60">
    <property type="entry name" value="FAD/NAD(P)-binding domain"/>
    <property type="match status" value="1"/>
</dbReference>
<evidence type="ECO:0000313" key="8">
    <source>
        <dbReference type="EMBL" id="KAK0510456.1"/>
    </source>
</evidence>
<dbReference type="PANTHER" id="PTHR47178">
    <property type="entry name" value="MONOOXYGENASE, FAD-BINDING"/>
    <property type="match status" value="1"/>
</dbReference>
<sequence length="290" mass="32354">MPVPTSKSEPHVLIIGAGLAGLALAQGLQKNGISFAVYERDSGASFRPQGYRIKTFEQTDVDLRYLLRPHIMQEFLDTCAETVMGESTCNAINGIVQASRRGWRPRPWTVDREVLRNVLLLELDEKVHFGCEFTHYEISSSSFDNKGGDSVPAYFANGSTASGTLLIGADGTHSHVRRQHIHFHRAIDTQGVCVYGKTPFSTQLMQKFPAHALRWITTFRDETPLLSHIMTGQTDVVTLIVDPMRFPNRGAPTSNLVTTNSTANGTNHMEAKRPRTPLPDDYVYWALLLR</sequence>
<evidence type="ECO:0000256" key="3">
    <source>
        <dbReference type="ARBA" id="ARBA00022827"/>
    </source>
</evidence>
<accession>A0AA39QZ36</accession>
<comment type="caution">
    <text evidence="8">The sequence shown here is derived from an EMBL/GenBank/DDBJ whole genome shotgun (WGS) entry which is preliminary data.</text>
</comment>
<proteinExistence type="predicted"/>
<evidence type="ECO:0000313" key="9">
    <source>
        <dbReference type="Proteomes" id="UP001166286"/>
    </source>
</evidence>
<dbReference type="GO" id="GO:0071949">
    <property type="term" value="F:FAD binding"/>
    <property type="evidence" value="ECO:0007669"/>
    <property type="project" value="InterPro"/>
</dbReference>
<dbReference type="GO" id="GO:0004497">
    <property type="term" value="F:monooxygenase activity"/>
    <property type="evidence" value="ECO:0007669"/>
    <property type="project" value="UniProtKB-KW"/>
</dbReference>
<dbReference type="SUPFAM" id="SSF51905">
    <property type="entry name" value="FAD/NAD(P)-binding domain"/>
    <property type="match status" value="1"/>
</dbReference>
<dbReference type="AlphaFoldDB" id="A0AA39QZ36"/>
<gene>
    <name evidence="8" type="ORF">JMJ35_006888</name>
</gene>
<feature type="signal peptide" evidence="6">
    <location>
        <begin position="1"/>
        <end position="25"/>
    </location>
</feature>
<reference evidence="8" key="1">
    <citation type="submission" date="2023-03" db="EMBL/GenBank/DDBJ databases">
        <title>Complete genome of Cladonia borealis.</title>
        <authorList>
            <person name="Park H."/>
        </authorList>
    </citation>
    <scope>NUCLEOTIDE SEQUENCE</scope>
    <source>
        <strain evidence="8">ANT050790</strain>
    </source>
</reference>
<evidence type="ECO:0000256" key="2">
    <source>
        <dbReference type="ARBA" id="ARBA00022630"/>
    </source>
</evidence>
<feature type="domain" description="FAD-binding" evidence="7">
    <location>
        <begin position="11"/>
        <end position="179"/>
    </location>
</feature>
<organism evidence="8 9">
    <name type="scientific">Cladonia borealis</name>
    <dbReference type="NCBI Taxonomy" id="184061"/>
    <lineage>
        <taxon>Eukaryota</taxon>
        <taxon>Fungi</taxon>
        <taxon>Dikarya</taxon>
        <taxon>Ascomycota</taxon>
        <taxon>Pezizomycotina</taxon>
        <taxon>Lecanoromycetes</taxon>
        <taxon>OSLEUM clade</taxon>
        <taxon>Lecanoromycetidae</taxon>
        <taxon>Lecanorales</taxon>
        <taxon>Lecanorineae</taxon>
        <taxon>Cladoniaceae</taxon>
        <taxon>Cladonia</taxon>
    </lineage>
</organism>
<evidence type="ECO:0000256" key="4">
    <source>
        <dbReference type="ARBA" id="ARBA00023002"/>
    </source>
</evidence>
<evidence type="ECO:0000256" key="6">
    <source>
        <dbReference type="SAM" id="SignalP"/>
    </source>
</evidence>
<keyword evidence="5" id="KW-0503">Monooxygenase</keyword>
<dbReference type="PRINTS" id="PR00420">
    <property type="entry name" value="RNGMNOXGNASE"/>
</dbReference>
<evidence type="ECO:0000256" key="1">
    <source>
        <dbReference type="ARBA" id="ARBA00001974"/>
    </source>
</evidence>
<keyword evidence="6" id="KW-0732">Signal</keyword>
<keyword evidence="2" id="KW-0285">Flavoprotein</keyword>
<feature type="chain" id="PRO_5041313264" description="FAD-binding domain-containing protein" evidence="6">
    <location>
        <begin position="26"/>
        <end position="290"/>
    </location>
</feature>
<comment type="cofactor">
    <cofactor evidence="1">
        <name>FAD</name>
        <dbReference type="ChEBI" id="CHEBI:57692"/>
    </cofactor>
</comment>
<dbReference type="Proteomes" id="UP001166286">
    <property type="component" value="Unassembled WGS sequence"/>
</dbReference>
<dbReference type="InterPro" id="IPR036188">
    <property type="entry name" value="FAD/NAD-bd_sf"/>
</dbReference>
<dbReference type="PANTHER" id="PTHR47178:SF5">
    <property type="entry name" value="FAD-BINDING DOMAIN-CONTAINING PROTEIN"/>
    <property type="match status" value="1"/>
</dbReference>
<dbReference type="EMBL" id="JAFEKC020000015">
    <property type="protein sequence ID" value="KAK0510456.1"/>
    <property type="molecule type" value="Genomic_DNA"/>
</dbReference>
<name>A0AA39QZ36_9LECA</name>
<protein>
    <recommendedName>
        <fullName evidence="7">FAD-binding domain-containing protein</fullName>
    </recommendedName>
</protein>
<keyword evidence="4" id="KW-0560">Oxidoreductase</keyword>
<evidence type="ECO:0000256" key="5">
    <source>
        <dbReference type="ARBA" id="ARBA00023033"/>
    </source>
</evidence>